<gene>
    <name evidence="10" type="ORF">V1264_004365</name>
</gene>
<keyword evidence="7 8" id="KW-0472">Membrane</keyword>
<feature type="transmembrane region" description="Helical" evidence="8">
    <location>
        <begin position="109"/>
        <end position="134"/>
    </location>
</feature>
<dbReference type="GO" id="GO:0006506">
    <property type="term" value="P:GPI anchor biosynthetic process"/>
    <property type="evidence" value="ECO:0007669"/>
    <property type="project" value="UniProtKB-KW"/>
</dbReference>
<keyword evidence="4 8" id="KW-0812">Transmembrane</keyword>
<keyword evidence="11" id="KW-1185">Reference proteome</keyword>
<evidence type="ECO:0000313" key="11">
    <source>
        <dbReference type="Proteomes" id="UP001374579"/>
    </source>
</evidence>
<comment type="caution">
    <text evidence="10">The sequence shown here is derived from an EMBL/GenBank/DDBJ whole genome shotgun (WGS) entry which is preliminary data.</text>
</comment>
<evidence type="ECO:0000256" key="5">
    <source>
        <dbReference type="ARBA" id="ARBA00022989"/>
    </source>
</evidence>
<dbReference type="AlphaFoldDB" id="A0AAN9B211"/>
<name>A0AAN9B211_9CAEN</name>
<dbReference type="InterPro" id="IPR019402">
    <property type="entry name" value="CWH43_N"/>
</dbReference>
<evidence type="ECO:0000256" key="7">
    <source>
        <dbReference type="ARBA" id="ARBA00023136"/>
    </source>
</evidence>
<comment type="similarity">
    <text evidence="2">Belongs to the PGAP2 family.</text>
</comment>
<accession>A0AAN9B211</accession>
<feature type="transmembrane region" description="Helical" evidence="8">
    <location>
        <begin position="188"/>
        <end position="206"/>
    </location>
</feature>
<evidence type="ECO:0000256" key="6">
    <source>
        <dbReference type="ARBA" id="ARBA00023034"/>
    </source>
</evidence>
<protein>
    <recommendedName>
        <fullName evidence="9">CWH43-like N-terminal domain-containing protein</fullName>
    </recommendedName>
</protein>
<evidence type="ECO:0000256" key="8">
    <source>
        <dbReference type="SAM" id="Phobius"/>
    </source>
</evidence>
<dbReference type="GO" id="GO:0005789">
    <property type="term" value="C:endoplasmic reticulum membrane"/>
    <property type="evidence" value="ECO:0007669"/>
    <property type="project" value="TreeGrafter"/>
</dbReference>
<evidence type="ECO:0000256" key="3">
    <source>
        <dbReference type="ARBA" id="ARBA00022502"/>
    </source>
</evidence>
<keyword evidence="5 8" id="KW-1133">Transmembrane helix</keyword>
<dbReference type="Pfam" id="PF10277">
    <property type="entry name" value="Frag1"/>
    <property type="match status" value="1"/>
</dbReference>
<dbReference type="PANTHER" id="PTHR12892:SF11">
    <property type="entry name" value="POST-GPI ATTACHMENT TO PROTEINS FACTOR 2"/>
    <property type="match status" value="1"/>
</dbReference>
<keyword evidence="3" id="KW-0337">GPI-anchor biosynthesis</keyword>
<keyword evidence="6" id="KW-0333">Golgi apparatus</keyword>
<comment type="subcellular location">
    <subcellularLocation>
        <location evidence="1">Golgi apparatus membrane</location>
        <topology evidence="1">Multi-pass membrane protein</topology>
    </subcellularLocation>
</comment>
<dbReference type="Proteomes" id="UP001374579">
    <property type="component" value="Unassembled WGS sequence"/>
</dbReference>
<sequence length="262" mass="29927">MGGHKPIQDRPVHFAITVPTMIKITCSLPLIATLFCVVWSLMFDFDASTRTHCKVHNWLPTISAVIGGFTPQRYVWRICIALHAPQRLMVAIGYYSYHTSVHVGMRNELYKAVAAVNSLLHLIEVLSLVFLSMISSSENGKMHEFLFISFMVTALTYMLLTIILMRWGRCGHGRIPSLQEATSLRYKTILFLFNLSVFAVAVYFFYRHNAYCEPGVYSLFAALEYLVVVSNIMFHGTLYWDIGRDFVLGMAHKELLTKQRAE</sequence>
<dbReference type="GO" id="GO:0000139">
    <property type="term" value="C:Golgi membrane"/>
    <property type="evidence" value="ECO:0007669"/>
    <property type="project" value="UniProtKB-SubCell"/>
</dbReference>
<organism evidence="10 11">
    <name type="scientific">Littorina saxatilis</name>
    <dbReference type="NCBI Taxonomy" id="31220"/>
    <lineage>
        <taxon>Eukaryota</taxon>
        <taxon>Metazoa</taxon>
        <taxon>Spiralia</taxon>
        <taxon>Lophotrochozoa</taxon>
        <taxon>Mollusca</taxon>
        <taxon>Gastropoda</taxon>
        <taxon>Caenogastropoda</taxon>
        <taxon>Littorinimorpha</taxon>
        <taxon>Littorinoidea</taxon>
        <taxon>Littorinidae</taxon>
        <taxon>Littorina</taxon>
    </lineage>
</organism>
<feature type="transmembrane region" description="Helical" evidence="8">
    <location>
        <begin position="146"/>
        <end position="167"/>
    </location>
</feature>
<evidence type="ECO:0000313" key="10">
    <source>
        <dbReference type="EMBL" id="KAK7097377.1"/>
    </source>
</evidence>
<dbReference type="InterPro" id="IPR039545">
    <property type="entry name" value="PGAP2"/>
</dbReference>
<feature type="transmembrane region" description="Helical" evidence="8">
    <location>
        <begin position="218"/>
        <end position="240"/>
    </location>
</feature>
<evidence type="ECO:0000259" key="9">
    <source>
        <dbReference type="Pfam" id="PF10277"/>
    </source>
</evidence>
<reference evidence="10 11" key="1">
    <citation type="submission" date="2024-02" db="EMBL/GenBank/DDBJ databases">
        <title>Chromosome-scale genome assembly of the rough periwinkle Littorina saxatilis.</title>
        <authorList>
            <person name="De Jode A."/>
            <person name="Faria R."/>
            <person name="Formenti G."/>
            <person name="Sims Y."/>
            <person name="Smith T.P."/>
            <person name="Tracey A."/>
            <person name="Wood J.M.D."/>
            <person name="Zagrodzka Z.B."/>
            <person name="Johannesson K."/>
            <person name="Butlin R.K."/>
            <person name="Leder E.H."/>
        </authorList>
    </citation>
    <scope>NUCLEOTIDE SEQUENCE [LARGE SCALE GENOMIC DNA]</scope>
    <source>
        <strain evidence="10">Snail1</strain>
        <tissue evidence="10">Muscle</tissue>
    </source>
</reference>
<evidence type="ECO:0000256" key="2">
    <source>
        <dbReference type="ARBA" id="ARBA00007414"/>
    </source>
</evidence>
<dbReference type="EMBL" id="JBAMIC010000013">
    <property type="protein sequence ID" value="KAK7097377.1"/>
    <property type="molecule type" value="Genomic_DNA"/>
</dbReference>
<feature type="domain" description="CWH43-like N-terminal" evidence="9">
    <location>
        <begin position="24"/>
        <end position="242"/>
    </location>
</feature>
<dbReference type="PANTHER" id="PTHR12892">
    <property type="entry name" value="FGF RECEPTOR ACTIVATING PROTEIN 1"/>
    <property type="match status" value="1"/>
</dbReference>
<feature type="transmembrane region" description="Helical" evidence="8">
    <location>
        <begin position="21"/>
        <end position="42"/>
    </location>
</feature>
<evidence type="ECO:0000256" key="4">
    <source>
        <dbReference type="ARBA" id="ARBA00022692"/>
    </source>
</evidence>
<proteinExistence type="inferred from homology"/>
<evidence type="ECO:0000256" key="1">
    <source>
        <dbReference type="ARBA" id="ARBA00004653"/>
    </source>
</evidence>